<keyword evidence="3" id="KW-0132">Cell division</keyword>
<keyword evidence="9" id="KW-1185">Reference proteome</keyword>
<evidence type="ECO:0000313" key="9">
    <source>
        <dbReference type="Proteomes" id="UP001519460"/>
    </source>
</evidence>
<organism evidence="8 9">
    <name type="scientific">Batillaria attramentaria</name>
    <dbReference type="NCBI Taxonomy" id="370345"/>
    <lineage>
        <taxon>Eukaryota</taxon>
        <taxon>Metazoa</taxon>
        <taxon>Spiralia</taxon>
        <taxon>Lophotrochozoa</taxon>
        <taxon>Mollusca</taxon>
        <taxon>Gastropoda</taxon>
        <taxon>Caenogastropoda</taxon>
        <taxon>Sorbeoconcha</taxon>
        <taxon>Cerithioidea</taxon>
        <taxon>Batillariidae</taxon>
        <taxon>Batillaria</taxon>
    </lineage>
</organism>
<dbReference type="Gene3D" id="3.30.457.60">
    <property type="match status" value="1"/>
</dbReference>
<comment type="caution">
    <text evidence="8">The sequence shown here is derived from an EMBL/GenBank/DDBJ whole genome shotgun (WGS) entry which is preliminary data.</text>
</comment>
<evidence type="ECO:0000256" key="4">
    <source>
        <dbReference type="ARBA" id="ARBA00022776"/>
    </source>
</evidence>
<evidence type="ECO:0000313" key="8">
    <source>
        <dbReference type="EMBL" id="KAK7500988.1"/>
    </source>
</evidence>
<feature type="coiled-coil region" evidence="7">
    <location>
        <begin position="149"/>
        <end position="335"/>
    </location>
</feature>
<dbReference type="Pfam" id="PF05557">
    <property type="entry name" value="MAD"/>
    <property type="match status" value="1"/>
</dbReference>
<protein>
    <recommendedName>
        <fullName evidence="10">Mitotic spindle assembly checkpoint protein MAD1</fullName>
    </recommendedName>
</protein>
<proteinExistence type="inferred from homology"/>
<evidence type="ECO:0000256" key="5">
    <source>
        <dbReference type="ARBA" id="ARBA00023242"/>
    </source>
</evidence>
<dbReference type="Gene3D" id="1.20.5.170">
    <property type="match status" value="1"/>
</dbReference>
<reference evidence="8 9" key="1">
    <citation type="journal article" date="2023" name="Sci. Data">
        <title>Genome assembly of the Korean intertidal mud-creeper Batillaria attramentaria.</title>
        <authorList>
            <person name="Patra A.K."/>
            <person name="Ho P.T."/>
            <person name="Jun S."/>
            <person name="Lee S.J."/>
            <person name="Kim Y."/>
            <person name="Won Y.J."/>
        </authorList>
    </citation>
    <scope>NUCLEOTIDE SEQUENCE [LARGE SCALE GENOMIC DNA]</scope>
    <source>
        <strain evidence="8">Wonlab-2016</strain>
    </source>
</reference>
<keyword evidence="6" id="KW-0131">Cell cycle</keyword>
<dbReference type="Proteomes" id="UP001519460">
    <property type="component" value="Unassembled WGS sequence"/>
</dbReference>
<dbReference type="AlphaFoldDB" id="A0ABD0LPR3"/>
<dbReference type="InterPro" id="IPR008672">
    <property type="entry name" value="Mad1"/>
</dbReference>
<gene>
    <name evidence="8" type="ORF">BaRGS_00007868</name>
</gene>
<keyword evidence="5" id="KW-0539">Nucleus</keyword>
<sequence>MDSPVDNTAVFRMRKDFDAFLSGSGTRLEMPSFRLDLDKKLGPSRKKPATNEDIRAIIEKEKAEKLREAELLAARSQITRLESQLTSTQMSNKRARIEFEKDLGSMKHDRERETEQLSDLRAKLKQSVEGEKLARAELAEGQRDWEAARAAMATKLSKLQGEKMQLEADIQKVKEESWQQMMELKHEAGRSKAELELKVTELEESREQLRLQSHHMEELTEKLNEFEETRNKLRVAEGKIKDLEEQISKQAEDAAVNRSLREDIDKVPGLLKEVNRLRVENEYLQQQQQNAHLLQEQLISAQHKLEAAEKRGEKLAELEVEHEELKRRLQRWEAEDVSGSRRPQSPAVLSQRVQELQTAQLVALEEKGRLQSDLSMMELKLKEARELHQKIQGEFSVQQMQTQQLNELIKRLRRKLLLVTKERESYKRILDGYESEITVPVPASSRIQELEDVVEGYRQQVQELETQLQQTNELHAQTAARCFQLEQQCEGENSTLNRSLRADQDKIHQLQEQVVQMEQELKKAVEEKEILEMRIEQRNLQGDYDPTRTKVLHFSANPASLAQQQREKEVERLQEENARLAARVQLLEQSGGPVEDLTMQVEKQLESVPESKLVEELKAQLSREELRKQRLVEAFKKTSQEFRETCYQLLGYKIDLPCTGQYRLASMYSSSPQDYLLFKQGSSGEIQMLETEFSRQQQDKMELYLQTRDSIPALLSSITLDLFNQQTMSLD</sequence>
<keyword evidence="4" id="KW-0498">Mitosis</keyword>
<evidence type="ECO:0000256" key="1">
    <source>
        <dbReference type="ARBA" id="ARBA00004123"/>
    </source>
</evidence>
<evidence type="ECO:0000256" key="7">
    <source>
        <dbReference type="SAM" id="Coils"/>
    </source>
</evidence>
<dbReference type="FunFam" id="3.30.457.60:FF:000002">
    <property type="entry name" value="Mitotic spindle assembly checkpoint protein MAD1"/>
    <property type="match status" value="1"/>
</dbReference>
<evidence type="ECO:0000256" key="3">
    <source>
        <dbReference type="ARBA" id="ARBA00022618"/>
    </source>
</evidence>
<dbReference type="PANTHER" id="PTHR23168:SF0">
    <property type="entry name" value="MITOTIC SPINDLE ASSEMBLY CHECKPOINT PROTEIN MAD1"/>
    <property type="match status" value="1"/>
</dbReference>
<dbReference type="SUPFAM" id="SSF75704">
    <property type="entry name" value="Mitotic arrest deficient-like 1, Mad1"/>
    <property type="match status" value="1"/>
</dbReference>
<feature type="coiled-coil region" evidence="7">
    <location>
        <begin position="367"/>
        <end position="422"/>
    </location>
</feature>
<dbReference type="PANTHER" id="PTHR23168">
    <property type="entry name" value="MITOTIC SPINDLE ASSEMBLY CHECKPOINT PROTEIN MAD1 MITOTIC ARREST DEFICIENT-LIKE PROTEIN 1"/>
    <property type="match status" value="1"/>
</dbReference>
<dbReference type="Gene3D" id="6.10.250.90">
    <property type="match status" value="1"/>
</dbReference>
<comment type="similarity">
    <text evidence="2">Belongs to the MAD1 family.</text>
</comment>
<accession>A0ABD0LPR3</accession>
<dbReference type="GO" id="GO:0051301">
    <property type="term" value="P:cell division"/>
    <property type="evidence" value="ECO:0007669"/>
    <property type="project" value="UniProtKB-KW"/>
</dbReference>
<dbReference type="GO" id="GO:0005634">
    <property type="term" value="C:nucleus"/>
    <property type="evidence" value="ECO:0007669"/>
    <property type="project" value="UniProtKB-SubCell"/>
</dbReference>
<comment type="subcellular location">
    <subcellularLocation>
        <location evidence="1">Nucleus</location>
    </subcellularLocation>
</comment>
<evidence type="ECO:0000256" key="2">
    <source>
        <dbReference type="ARBA" id="ARBA00008029"/>
    </source>
</evidence>
<dbReference type="EMBL" id="JACVVK020000034">
    <property type="protein sequence ID" value="KAK7500988.1"/>
    <property type="molecule type" value="Genomic_DNA"/>
</dbReference>
<evidence type="ECO:0000256" key="6">
    <source>
        <dbReference type="ARBA" id="ARBA00023306"/>
    </source>
</evidence>
<feature type="coiled-coil region" evidence="7">
    <location>
        <begin position="447"/>
        <end position="590"/>
    </location>
</feature>
<name>A0ABD0LPR3_9CAEN</name>
<evidence type="ECO:0008006" key="10">
    <source>
        <dbReference type="Google" id="ProtNLM"/>
    </source>
</evidence>
<keyword evidence="7" id="KW-0175">Coiled coil</keyword>